<evidence type="ECO:0000259" key="1">
    <source>
        <dbReference type="Pfam" id="PF05685"/>
    </source>
</evidence>
<dbReference type="InterPro" id="IPR011335">
    <property type="entry name" value="Restrct_endonuc-II-like"/>
</dbReference>
<keyword evidence="2" id="KW-0378">Hydrolase</keyword>
<proteinExistence type="predicted"/>
<dbReference type="EMBL" id="CP043494">
    <property type="protein sequence ID" value="WNG53109.1"/>
    <property type="molecule type" value="Genomic_DNA"/>
</dbReference>
<evidence type="ECO:0000313" key="3">
    <source>
        <dbReference type="Proteomes" id="UP001611383"/>
    </source>
</evidence>
<keyword evidence="2" id="KW-0255">Endonuclease</keyword>
<sequence length="186" mass="20889">MGGDPRRKRTYADLEAVPPHLVAELVDGELYTSPRPASPHARAQSALLGELHGPFNRGRGGPGGWLLLFEPELHLGEDVLVPELAGWRRERMPELPQVVGFTLAPDWVCEVLSPSTAALDREKKMKVYAREGVRHLWMVDPLKQTLEVYGREGERWEPMGTHTGQSRVRAEPFASLQLELGELWAR</sequence>
<dbReference type="PANTHER" id="PTHR34107:SF4">
    <property type="entry name" value="SLL1222 PROTEIN"/>
    <property type="match status" value="1"/>
</dbReference>
<dbReference type="InterPro" id="IPR008538">
    <property type="entry name" value="Uma2"/>
</dbReference>
<dbReference type="Gene3D" id="3.90.1570.10">
    <property type="entry name" value="tt1808, chain A"/>
    <property type="match status" value="1"/>
</dbReference>
<accession>A0ABY9XCI2</accession>
<dbReference type="Proteomes" id="UP001611383">
    <property type="component" value="Chromosome"/>
</dbReference>
<keyword evidence="2" id="KW-0540">Nuclease</keyword>
<evidence type="ECO:0000313" key="2">
    <source>
        <dbReference type="EMBL" id="WNG53109.1"/>
    </source>
</evidence>
<dbReference type="RefSeq" id="WP_395825897.1">
    <property type="nucleotide sequence ID" value="NZ_CP043494.1"/>
</dbReference>
<reference evidence="2 3" key="1">
    <citation type="submission" date="2019-08" db="EMBL/GenBank/DDBJ databases">
        <title>Archangium and Cystobacter genomes.</title>
        <authorList>
            <person name="Chen I.-C.K."/>
            <person name="Wielgoss S."/>
        </authorList>
    </citation>
    <scope>NUCLEOTIDE SEQUENCE [LARGE SCALE GENOMIC DNA]</scope>
    <source>
        <strain evidence="2 3">Cbm 6</strain>
    </source>
</reference>
<dbReference type="SUPFAM" id="SSF52980">
    <property type="entry name" value="Restriction endonuclease-like"/>
    <property type="match status" value="1"/>
</dbReference>
<protein>
    <submittedName>
        <fullName evidence="2">Uma2 family endonuclease</fullName>
    </submittedName>
</protein>
<dbReference type="CDD" id="cd06260">
    <property type="entry name" value="DUF820-like"/>
    <property type="match status" value="1"/>
</dbReference>
<dbReference type="InterPro" id="IPR012296">
    <property type="entry name" value="Nuclease_put_TT1808"/>
</dbReference>
<dbReference type="PANTHER" id="PTHR34107">
    <property type="entry name" value="SLL0198 PROTEIN-RELATED"/>
    <property type="match status" value="1"/>
</dbReference>
<dbReference type="GO" id="GO:0004519">
    <property type="term" value="F:endonuclease activity"/>
    <property type="evidence" value="ECO:0007669"/>
    <property type="project" value="UniProtKB-KW"/>
</dbReference>
<name>A0ABY9XCI2_9BACT</name>
<gene>
    <name evidence="2" type="ORF">F0U60_54350</name>
</gene>
<feature type="domain" description="Putative restriction endonuclease" evidence="1">
    <location>
        <begin position="11"/>
        <end position="179"/>
    </location>
</feature>
<dbReference type="Pfam" id="PF05685">
    <property type="entry name" value="Uma2"/>
    <property type="match status" value="1"/>
</dbReference>
<keyword evidence="3" id="KW-1185">Reference proteome</keyword>
<organism evidence="2 3">
    <name type="scientific">Archangium minus</name>
    <dbReference type="NCBI Taxonomy" id="83450"/>
    <lineage>
        <taxon>Bacteria</taxon>
        <taxon>Pseudomonadati</taxon>
        <taxon>Myxococcota</taxon>
        <taxon>Myxococcia</taxon>
        <taxon>Myxococcales</taxon>
        <taxon>Cystobacterineae</taxon>
        <taxon>Archangiaceae</taxon>
        <taxon>Archangium</taxon>
    </lineage>
</organism>